<name>A0AAW1LAS4_POPJA</name>
<dbReference type="EMBL" id="JASPKY010000138">
    <property type="protein sequence ID" value="KAK9731028.1"/>
    <property type="molecule type" value="Genomic_DNA"/>
</dbReference>
<protein>
    <submittedName>
        <fullName evidence="2">Uncharacterized protein</fullName>
    </submittedName>
</protein>
<accession>A0AAW1LAS4</accession>
<comment type="caution">
    <text evidence="2">The sequence shown here is derived from an EMBL/GenBank/DDBJ whole genome shotgun (WGS) entry which is preliminary data.</text>
</comment>
<gene>
    <name evidence="2" type="ORF">QE152_g13964</name>
</gene>
<keyword evidence="3" id="KW-1185">Reference proteome</keyword>
<organism evidence="2 3">
    <name type="scientific">Popillia japonica</name>
    <name type="common">Japanese beetle</name>
    <dbReference type="NCBI Taxonomy" id="7064"/>
    <lineage>
        <taxon>Eukaryota</taxon>
        <taxon>Metazoa</taxon>
        <taxon>Ecdysozoa</taxon>
        <taxon>Arthropoda</taxon>
        <taxon>Hexapoda</taxon>
        <taxon>Insecta</taxon>
        <taxon>Pterygota</taxon>
        <taxon>Neoptera</taxon>
        <taxon>Endopterygota</taxon>
        <taxon>Coleoptera</taxon>
        <taxon>Polyphaga</taxon>
        <taxon>Scarabaeiformia</taxon>
        <taxon>Scarabaeidae</taxon>
        <taxon>Rutelinae</taxon>
        <taxon>Popillia</taxon>
    </lineage>
</organism>
<feature type="signal peptide" evidence="1">
    <location>
        <begin position="1"/>
        <end position="16"/>
    </location>
</feature>
<dbReference type="AlphaFoldDB" id="A0AAW1LAS4"/>
<keyword evidence="1" id="KW-0732">Signal</keyword>
<evidence type="ECO:0000313" key="3">
    <source>
        <dbReference type="Proteomes" id="UP001458880"/>
    </source>
</evidence>
<proteinExistence type="predicted"/>
<sequence length="222" mass="24137">MFKAILFAAILAFAVATPAPEPKAKPGYVAAAYTAPVVAAPYAYAAPYAAYSGYPAYSAYSAYSAYPYAAPYEVASDDEDEEENIPLATLTKKIIKSKELQNELNEVKALGEQILGADISNEDVEAWITGSGSETDILLTDNDILAETNDVQNDSSSDDDVQIVAKVKHQDAVRSFNNCIQWASENNIPDNQIELLFEPLTTASNGHQKTIYQTIKLSYFSN</sequence>
<reference evidence="2 3" key="1">
    <citation type="journal article" date="2024" name="BMC Genomics">
        <title>De novo assembly and annotation of Popillia japonica's genome with initial clues to its potential as an invasive pest.</title>
        <authorList>
            <person name="Cucini C."/>
            <person name="Boschi S."/>
            <person name="Funari R."/>
            <person name="Cardaioli E."/>
            <person name="Iannotti N."/>
            <person name="Marturano G."/>
            <person name="Paoli F."/>
            <person name="Bruttini M."/>
            <person name="Carapelli A."/>
            <person name="Frati F."/>
            <person name="Nardi F."/>
        </authorList>
    </citation>
    <scope>NUCLEOTIDE SEQUENCE [LARGE SCALE GENOMIC DNA]</scope>
    <source>
        <strain evidence="2">DMR45628</strain>
    </source>
</reference>
<evidence type="ECO:0000313" key="2">
    <source>
        <dbReference type="EMBL" id="KAK9731028.1"/>
    </source>
</evidence>
<dbReference type="Proteomes" id="UP001458880">
    <property type="component" value="Unassembled WGS sequence"/>
</dbReference>
<evidence type="ECO:0000256" key="1">
    <source>
        <dbReference type="SAM" id="SignalP"/>
    </source>
</evidence>
<feature type="chain" id="PRO_5043710485" evidence="1">
    <location>
        <begin position="17"/>
        <end position="222"/>
    </location>
</feature>